<evidence type="ECO:0000313" key="2">
    <source>
        <dbReference type="Proteomes" id="UP001497516"/>
    </source>
</evidence>
<organism evidence="1 2">
    <name type="scientific">Linum trigynum</name>
    <dbReference type="NCBI Taxonomy" id="586398"/>
    <lineage>
        <taxon>Eukaryota</taxon>
        <taxon>Viridiplantae</taxon>
        <taxon>Streptophyta</taxon>
        <taxon>Embryophyta</taxon>
        <taxon>Tracheophyta</taxon>
        <taxon>Spermatophyta</taxon>
        <taxon>Magnoliopsida</taxon>
        <taxon>eudicotyledons</taxon>
        <taxon>Gunneridae</taxon>
        <taxon>Pentapetalae</taxon>
        <taxon>rosids</taxon>
        <taxon>fabids</taxon>
        <taxon>Malpighiales</taxon>
        <taxon>Linaceae</taxon>
        <taxon>Linum</taxon>
    </lineage>
</organism>
<accession>A0AAV2CH71</accession>
<reference evidence="1 2" key="1">
    <citation type="submission" date="2024-04" db="EMBL/GenBank/DDBJ databases">
        <authorList>
            <person name="Fracassetti M."/>
        </authorList>
    </citation>
    <scope>NUCLEOTIDE SEQUENCE [LARGE SCALE GENOMIC DNA]</scope>
</reference>
<sequence>MSKTDAKPRLIRWILHLQEFDVEIKYKKGAKNLAANHLSRLEGTRRTSSHNAINDNFPDERLFVIVVVESATPWFANFSSYLVGNQLPKGMNTNEKWKFFADLRYYFCDDPYLFRIGDDGIIRWCVPEDKMTAILSQFHEGPI</sequence>
<gene>
    <name evidence="1" type="ORF">LTRI10_LOCUS2878</name>
</gene>
<dbReference type="EMBL" id="OZ034813">
    <property type="protein sequence ID" value="CAL1355100.1"/>
    <property type="molecule type" value="Genomic_DNA"/>
</dbReference>
<evidence type="ECO:0000313" key="1">
    <source>
        <dbReference type="EMBL" id="CAL1355100.1"/>
    </source>
</evidence>
<protein>
    <recommendedName>
        <fullName evidence="3">Reverse transcriptase RNase H-like domain-containing protein</fullName>
    </recommendedName>
</protein>
<keyword evidence="2" id="KW-1185">Reference proteome</keyword>
<dbReference type="AlphaFoldDB" id="A0AAV2CH71"/>
<name>A0AAV2CH71_9ROSI</name>
<proteinExistence type="predicted"/>
<evidence type="ECO:0008006" key="3">
    <source>
        <dbReference type="Google" id="ProtNLM"/>
    </source>
</evidence>
<dbReference type="Proteomes" id="UP001497516">
    <property type="component" value="Chromosome 1"/>
</dbReference>